<comment type="caution">
    <text evidence="3">The sequence shown here is derived from an EMBL/GenBank/DDBJ whole genome shotgun (WGS) entry which is preliminary data.</text>
</comment>
<dbReference type="RefSeq" id="WP_124155017.1">
    <property type="nucleotide sequence ID" value="NZ_CAWOLW010000015.1"/>
</dbReference>
<dbReference type="Gene3D" id="3.40.50.300">
    <property type="entry name" value="P-loop containing nucleotide triphosphate hydrolases"/>
    <property type="match status" value="1"/>
</dbReference>
<dbReference type="AlphaFoldDB" id="A0A3N6P8D0"/>
<dbReference type="OrthoDB" id="433942at2"/>
<dbReference type="SUPFAM" id="SSF48452">
    <property type="entry name" value="TPR-like"/>
    <property type="match status" value="1"/>
</dbReference>
<dbReference type="InterPro" id="IPR049052">
    <property type="entry name" value="nSTAND1"/>
</dbReference>
<evidence type="ECO:0000313" key="4">
    <source>
        <dbReference type="Proteomes" id="UP000269154"/>
    </source>
</evidence>
<evidence type="ECO:0000313" key="3">
    <source>
        <dbReference type="EMBL" id="RQH37026.1"/>
    </source>
</evidence>
<feature type="transmembrane region" description="Helical" evidence="1">
    <location>
        <begin position="878"/>
        <end position="904"/>
    </location>
</feature>
<keyword evidence="1" id="KW-1133">Transmembrane helix</keyword>
<keyword evidence="3" id="KW-0547">Nucleotide-binding</keyword>
<dbReference type="Gene3D" id="1.25.40.10">
    <property type="entry name" value="Tetratricopeptide repeat domain"/>
    <property type="match status" value="1"/>
</dbReference>
<keyword evidence="1" id="KW-0812">Transmembrane</keyword>
<sequence length="1029" mass="118683">MPSYREINNQKLLQKLVQGMEMSQGQFRLFLAQCNNLSQRDRLIPQLRESFSGDLAQLQLDESVDELYATIRKCLGNQQPDALMVWGLEFVRNIDKLLVAMSLVREEFRKNCPFPIVLWIDAEISRKFIRLIPDFENWSSLTVFETATQELIDFIQQTSESVYQKVLESGAGIFLDDTTLGLGESAYQELVGARQELLNREVTLEPELEANLEFVLGRATDNSTEVALEHYQHSLELWQQVNNSMRVAHTYYYLGLWWRSYAVSHRVEKNMACERACSYFQQSVEGFETINRPDLVAKFINTWGEVLQTLGRWDELETVANRAIELHQTYSQPFCEARAYGFLAEFELAKNHYRQAKKLAQNAIKIFNKTLDAVSPPSSEKDEITLDWERYSHLGKYLFALAKAEKYLGKFEASIANFEQAKNTTKPEYSTEFYIDIITESREIYYQQKAYLAAFELKQKLQQIEQQFGFVAFIGANRLGYRKPNTNPALPQLNRRKVTQEISASGRKFNVEELLERISRPDYKLIVIHGQSGVGKSSILQAGLITALEKKSIDTRNLVVVLQQVYIHWISALGESLAKKLKAIPQLAVNSHILNSTEAIFSQLRNNAELNLLTVIIFDQFEEFFFVNSEPVQKREFAQFLEECLKIPFVKIVLSLRSDYIHYLLEFNYLANLETISNDILSKNVLYELRNFSQDQAKLVIQGLTENSQFKIDPNLTEKLVEDLAQELGEIRPIELQVVGAQLQTENITTVEKYQELGDYPKAELVNRYLASVVKDCGEENEKFAWLVLILLTDENNTRPLKTQAELVKESEFQEKELELVLKIFVKSSLVFLLREKPANRYQLVHDYLVAFIRQRKGNETLEELKQEREKRQQLQKWVVRGSVAAALVMTVLAGGMTIFGLWAQKEKIRAERQTTIAQASEARALSISGERWDGLMTAMEARQKQRNSKFQPTDDASKVTNALRVAVYKRNKEEFRDFNPSAHLPVYRRNRMMLARLQMLCESQFTNATKRSLESLTVSRNTSIPSTV</sequence>
<name>A0A3N6P8D0_9CYAN</name>
<keyword evidence="3" id="KW-0067">ATP-binding</keyword>
<dbReference type="InterPro" id="IPR011990">
    <property type="entry name" value="TPR-like_helical_dom_sf"/>
</dbReference>
<evidence type="ECO:0000256" key="1">
    <source>
        <dbReference type="SAM" id="Phobius"/>
    </source>
</evidence>
<dbReference type="EMBL" id="RCBY01000111">
    <property type="protein sequence ID" value="RQH37026.1"/>
    <property type="molecule type" value="Genomic_DNA"/>
</dbReference>
<keyword evidence="1" id="KW-0472">Membrane</keyword>
<reference evidence="3 4" key="1">
    <citation type="journal article" date="2018" name="ACS Chem. Biol.">
        <title>Ketoreductase domain dysfunction expands chemodiversity: malyngamide biosynthesis in the cyanobacterium Okeania hirsuta.</title>
        <authorList>
            <person name="Moss N.A."/>
            <person name="Leao T."/>
            <person name="Rankin M."/>
            <person name="McCullough T.M."/>
            <person name="Qu P."/>
            <person name="Korobeynikov A."/>
            <person name="Smith J.L."/>
            <person name="Gerwick L."/>
            <person name="Gerwick W.H."/>
        </authorList>
    </citation>
    <scope>NUCLEOTIDE SEQUENCE [LARGE SCALE GENOMIC DNA]</scope>
    <source>
        <strain evidence="3 4">PAB10Feb10-1</strain>
    </source>
</reference>
<dbReference type="InterPro" id="IPR027417">
    <property type="entry name" value="P-loop_NTPase"/>
</dbReference>
<accession>A0A3N6P8D0</accession>
<proteinExistence type="predicted"/>
<dbReference type="SUPFAM" id="SSF52540">
    <property type="entry name" value="P-loop containing nucleoside triphosphate hydrolases"/>
    <property type="match status" value="1"/>
</dbReference>
<organism evidence="3 4">
    <name type="scientific">Okeania hirsuta</name>
    <dbReference type="NCBI Taxonomy" id="1458930"/>
    <lineage>
        <taxon>Bacteria</taxon>
        <taxon>Bacillati</taxon>
        <taxon>Cyanobacteriota</taxon>
        <taxon>Cyanophyceae</taxon>
        <taxon>Oscillatoriophycideae</taxon>
        <taxon>Oscillatoriales</taxon>
        <taxon>Microcoleaceae</taxon>
        <taxon>Okeania</taxon>
    </lineage>
</organism>
<dbReference type="Pfam" id="PF20703">
    <property type="entry name" value="nSTAND1"/>
    <property type="match status" value="1"/>
</dbReference>
<feature type="domain" description="Novel STAND NTPase 1" evidence="2">
    <location>
        <begin position="506"/>
        <end position="852"/>
    </location>
</feature>
<evidence type="ECO:0000259" key="2">
    <source>
        <dbReference type="Pfam" id="PF20703"/>
    </source>
</evidence>
<gene>
    <name evidence="3" type="ORF">D5R40_18650</name>
</gene>
<protein>
    <submittedName>
        <fullName evidence="3">ATP-binding protein</fullName>
    </submittedName>
</protein>
<dbReference type="Proteomes" id="UP000269154">
    <property type="component" value="Unassembled WGS sequence"/>
</dbReference>
<dbReference type="GO" id="GO:0005524">
    <property type="term" value="F:ATP binding"/>
    <property type="evidence" value="ECO:0007669"/>
    <property type="project" value="UniProtKB-KW"/>
</dbReference>
<keyword evidence="4" id="KW-1185">Reference proteome</keyword>